<name>A0A9W4U1G2_9PLEO</name>
<dbReference type="AlphaFoldDB" id="A0A9W4U1G2"/>
<accession>A0A9W4U1G2</accession>
<feature type="domain" description="Heterokaryon incompatibility" evidence="2">
    <location>
        <begin position="238"/>
        <end position="398"/>
    </location>
</feature>
<gene>
    <name evidence="3" type="ORF">PDIGIT_LOCUS693</name>
</gene>
<organism evidence="3 4">
    <name type="scientific">Periconia digitata</name>
    <dbReference type="NCBI Taxonomy" id="1303443"/>
    <lineage>
        <taxon>Eukaryota</taxon>
        <taxon>Fungi</taxon>
        <taxon>Dikarya</taxon>
        <taxon>Ascomycota</taxon>
        <taxon>Pezizomycotina</taxon>
        <taxon>Dothideomycetes</taxon>
        <taxon>Pleosporomycetidae</taxon>
        <taxon>Pleosporales</taxon>
        <taxon>Massarineae</taxon>
        <taxon>Periconiaceae</taxon>
        <taxon>Periconia</taxon>
    </lineage>
</organism>
<proteinExistence type="predicted"/>
<dbReference type="InterPro" id="IPR010730">
    <property type="entry name" value="HET"/>
</dbReference>
<reference evidence="3" key="1">
    <citation type="submission" date="2023-01" db="EMBL/GenBank/DDBJ databases">
        <authorList>
            <person name="Van Ghelder C."/>
            <person name="Rancurel C."/>
        </authorList>
    </citation>
    <scope>NUCLEOTIDE SEQUENCE</scope>
    <source>
        <strain evidence="3">CNCM I-4278</strain>
    </source>
</reference>
<feature type="region of interest" description="Disordered" evidence="1">
    <location>
        <begin position="1"/>
        <end position="53"/>
    </location>
</feature>
<evidence type="ECO:0000256" key="1">
    <source>
        <dbReference type="SAM" id="MobiDB-lite"/>
    </source>
</evidence>
<dbReference type="PANTHER" id="PTHR33112">
    <property type="entry name" value="DOMAIN PROTEIN, PUTATIVE-RELATED"/>
    <property type="match status" value="1"/>
</dbReference>
<sequence length="700" mass="79348">MQSSIENNGINADPCDAPLLASPAHDSVPESMLENQSHADLDGKDSPSGPACSFIPSPTNTFQDFMAESRSDCRHCNSRKEAILHFAPEVALKPNTYSIDWWGHDITSCYNTNIQRNVNMISDPGYALEFFAPFPSDGCYPINPFYAKRHEENIYFGGSNRSSWSQIRNKYLGGIPQVDRFSDTSLESVLSCITHCIQQHGDCGSDLEQPSPSRVIYVGTEEEPTLYLHEPEDQRLRYVCLSYCWGKQSGTSPMLKTTSESLDDFRIQIDWSRLPKTFQDAILFTRKLKIGYIWIDALCIIQDDAQDCAQEIGQMAEVYRNAFLTIAATDASGPHDGLCRFGYGSPTVHEISREAWNPQISGSGPLCVRLKTSHPWEPISNPRNLPLPLMKRAWAFQERCLSRRLLHFTKHELIWECMTASGCECRQPITIPGVRKNQLTPFLKAESMTPGDLTFRWMDIVSRYADMNLTFDMDTLPALSGLATRWQSLHQDRYLAGLWRDTLTVDLCWYRFRGPKCFTMPRKYQAPSWSWAHDSIGDGIAYININNAVAEIIDVDCTPKNQADPTGQVSSGYLKLAAKAAPASLILPTQRSWCSLRFLDPTMNIESVQLDWFLEHEEETDVYVVAIGTGGNDIFSVLYLMILAPNQENSETYQRRGICSAIISKCNPESEKIFWHGWNEEKLRWWTEKGGDGWMEFTIV</sequence>
<evidence type="ECO:0000259" key="2">
    <source>
        <dbReference type="Pfam" id="PF06985"/>
    </source>
</evidence>
<evidence type="ECO:0000313" key="4">
    <source>
        <dbReference type="Proteomes" id="UP001152607"/>
    </source>
</evidence>
<evidence type="ECO:0000313" key="3">
    <source>
        <dbReference type="EMBL" id="CAI6243901.1"/>
    </source>
</evidence>
<feature type="compositionally biased region" description="Polar residues" evidence="1">
    <location>
        <begin position="1"/>
        <end position="10"/>
    </location>
</feature>
<dbReference type="Proteomes" id="UP001152607">
    <property type="component" value="Unassembled WGS sequence"/>
</dbReference>
<dbReference type="Pfam" id="PF06985">
    <property type="entry name" value="HET"/>
    <property type="match status" value="1"/>
</dbReference>
<protein>
    <recommendedName>
        <fullName evidence="2">Heterokaryon incompatibility domain-containing protein</fullName>
    </recommendedName>
</protein>
<dbReference type="OrthoDB" id="3486565at2759"/>
<comment type="caution">
    <text evidence="3">The sequence shown here is derived from an EMBL/GenBank/DDBJ whole genome shotgun (WGS) entry which is preliminary data.</text>
</comment>
<dbReference type="PANTHER" id="PTHR33112:SF9">
    <property type="entry name" value="HETEROKARYON INCOMPATIBILITY DOMAIN-CONTAINING PROTEIN"/>
    <property type="match status" value="1"/>
</dbReference>
<keyword evidence="4" id="KW-1185">Reference proteome</keyword>
<dbReference type="EMBL" id="CAOQHR010000001">
    <property type="protein sequence ID" value="CAI6243901.1"/>
    <property type="molecule type" value="Genomic_DNA"/>
</dbReference>